<proteinExistence type="predicted"/>
<organism evidence="1 2">
    <name type="scientific">Eumeta variegata</name>
    <name type="common">Bagworm moth</name>
    <name type="synonym">Eumeta japonica</name>
    <dbReference type="NCBI Taxonomy" id="151549"/>
    <lineage>
        <taxon>Eukaryota</taxon>
        <taxon>Metazoa</taxon>
        <taxon>Ecdysozoa</taxon>
        <taxon>Arthropoda</taxon>
        <taxon>Hexapoda</taxon>
        <taxon>Insecta</taxon>
        <taxon>Pterygota</taxon>
        <taxon>Neoptera</taxon>
        <taxon>Endopterygota</taxon>
        <taxon>Lepidoptera</taxon>
        <taxon>Glossata</taxon>
        <taxon>Ditrysia</taxon>
        <taxon>Tineoidea</taxon>
        <taxon>Psychidae</taxon>
        <taxon>Oiketicinae</taxon>
        <taxon>Eumeta</taxon>
    </lineage>
</organism>
<dbReference type="AlphaFoldDB" id="A0A4C1VGD5"/>
<protein>
    <submittedName>
        <fullName evidence="1">Uncharacterized protein</fullName>
    </submittedName>
</protein>
<dbReference type="Proteomes" id="UP000299102">
    <property type="component" value="Unassembled WGS sequence"/>
</dbReference>
<gene>
    <name evidence="1" type="ORF">EVAR_84953_1</name>
</gene>
<dbReference type="OrthoDB" id="6617942at2759"/>
<accession>A0A4C1VGD5</accession>
<dbReference type="EMBL" id="BGZK01000341">
    <property type="protein sequence ID" value="GBP37966.1"/>
    <property type="molecule type" value="Genomic_DNA"/>
</dbReference>
<comment type="caution">
    <text evidence="1">The sequence shown here is derived from an EMBL/GenBank/DDBJ whole genome shotgun (WGS) entry which is preliminary data.</text>
</comment>
<evidence type="ECO:0000313" key="1">
    <source>
        <dbReference type="EMBL" id="GBP37966.1"/>
    </source>
</evidence>
<keyword evidence="2" id="KW-1185">Reference proteome</keyword>
<sequence length="292" mass="33708">MNELPLRHLFFHLDGSTSGPKSYNGPIGKVLENWEELRVIKFQKIEGDVLPDMTDDLSTDQKYLHRIVTAIISGTFPDDLRHKSLGKLSHARWLTRANRLFTSLRRYLKPDISFEDLKCIVDTVIQRNGYFAHSENLLLAMITDERKHIRELAARRILKARSSAVQTPRLFDNCIEGEIAIAVENEPGIETASRLKSRAGFRADRNRKRQWNSDRVTEENKVILEVSGKSYGSNDVVEKVCDKLDERNRATEEVGERSDERNNKAKEGNAIWDVRKNIEKKENYKINDNVFI</sequence>
<dbReference type="PANTHER" id="PTHR46409:SF1">
    <property type="entry name" value="HTH PSQ-TYPE DOMAIN-CONTAINING PROTEIN"/>
    <property type="match status" value="1"/>
</dbReference>
<evidence type="ECO:0000313" key="2">
    <source>
        <dbReference type="Proteomes" id="UP000299102"/>
    </source>
</evidence>
<reference evidence="1 2" key="1">
    <citation type="journal article" date="2019" name="Commun. Biol.">
        <title>The bagworm genome reveals a unique fibroin gene that provides high tensile strength.</title>
        <authorList>
            <person name="Kono N."/>
            <person name="Nakamura H."/>
            <person name="Ohtoshi R."/>
            <person name="Tomita M."/>
            <person name="Numata K."/>
            <person name="Arakawa K."/>
        </authorList>
    </citation>
    <scope>NUCLEOTIDE SEQUENCE [LARGE SCALE GENOMIC DNA]</scope>
</reference>
<dbReference type="PANTHER" id="PTHR46409">
    <property type="entry name" value="HTH PSQ-TYPE DOMAIN-CONTAINING PROTEIN"/>
    <property type="match status" value="1"/>
</dbReference>
<name>A0A4C1VGD5_EUMVA</name>